<evidence type="ECO:0000256" key="4">
    <source>
        <dbReference type="ARBA" id="ARBA00023004"/>
    </source>
</evidence>
<keyword evidence="4" id="KW-0408">Iron</keyword>
<feature type="domain" description="4Fe-4S ferredoxin-type" evidence="6">
    <location>
        <begin position="1"/>
        <end position="28"/>
    </location>
</feature>
<keyword evidence="2" id="KW-0479">Metal-binding</keyword>
<dbReference type="Gene3D" id="3.40.109.10">
    <property type="entry name" value="NADH Oxidase"/>
    <property type="match status" value="1"/>
</dbReference>
<comment type="caution">
    <text evidence="7">The sequence shown here is derived from an EMBL/GenBank/DDBJ whole genome shotgun (WGS) entry which is preliminary data.</text>
</comment>
<dbReference type="Gene3D" id="3.30.70.20">
    <property type="match status" value="1"/>
</dbReference>
<evidence type="ECO:0000313" key="8">
    <source>
        <dbReference type="Proteomes" id="UP001524944"/>
    </source>
</evidence>
<feature type="domain" description="4Fe-4S ferredoxin-type" evidence="6">
    <location>
        <begin position="29"/>
        <end position="58"/>
    </location>
</feature>
<dbReference type="Pfam" id="PF12838">
    <property type="entry name" value="Fer4_7"/>
    <property type="match status" value="1"/>
</dbReference>
<name>A0ABT1Y0J4_9FIRM</name>
<comment type="similarity">
    <text evidence="1">Belongs to the nitroreductase family.</text>
</comment>
<dbReference type="InterPro" id="IPR000415">
    <property type="entry name" value="Nitroreductase-like"/>
</dbReference>
<dbReference type="InterPro" id="IPR017896">
    <property type="entry name" value="4Fe4S_Fe-S-bd"/>
</dbReference>
<dbReference type="Pfam" id="PF00881">
    <property type="entry name" value="Nitroreductase"/>
    <property type="match status" value="1"/>
</dbReference>
<dbReference type="PROSITE" id="PS00198">
    <property type="entry name" value="4FE4S_FER_1"/>
    <property type="match status" value="1"/>
</dbReference>
<keyword evidence="8" id="KW-1185">Reference proteome</keyword>
<dbReference type="PROSITE" id="PS51379">
    <property type="entry name" value="4FE4S_FER_2"/>
    <property type="match status" value="2"/>
</dbReference>
<dbReference type="Proteomes" id="UP001524944">
    <property type="component" value="Unassembled WGS sequence"/>
</dbReference>
<evidence type="ECO:0000313" key="7">
    <source>
        <dbReference type="EMBL" id="MCR6544384.1"/>
    </source>
</evidence>
<dbReference type="InterPro" id="IPR029479">
    <property type="entry name" value="Nitroreductase"/>
</dbReference>
<evidence type="ECO:0000259" key="6">
    <source>
        <dbReference type="PROSITE" id="PS51379"/>
    </source>
</evidence>
<evidence type="ECO:0000256" key="2">
    <source>
        <dbReference type="ARBA" id="ARBA00022723"/>
    </source>
</evidence>
<dbReference type="PANTHER" id="PTHR43673:SF10">
    <property type="entry name" value="NADH DEHYDROGENASE_NAD(P)H NITROREDUCTASE XCC3605-RELATED"/>
    <property type="match status" value="1"/>
</dbReference>
<organism evidence="7 8">
    <name type="scientific">Dehalobacterium formicoaceticum</name>
    <dbReference type="NCBI Taxonomy" id="51515"/>
    <lineage>
        <taxon>Bacteria</taxon>
        <taxon>Bacillati</taxon>
        <taxon>Bacillota</taxon>
        <taxon>Clostridia</taxon>
        <taxon>Eubacteriales</taxon>
        <taxon>Peptococcaceae</taxon>
        <taxon>Dehalobacterium</taxon>
    </lineage>
</organism>
<sequence>MIQFDQEKCIGCGLCVRDCLPQVIGIKNEKAYFKADQCFRCGHCIAICPKNAVSMDDYDMRDVLSYQKDQFTIEPERLLNFIKYRRSIRHFLPKQVEREKLLKIIEAGRYTPTASNLQGVSYIVVQENIALVKELTFKRLQEMADQVLQDEAQPEDLKNYARRWMKLSQEYYQEGKDGLFFNAPALVLNIARSPVDAALAASNMELMTFTLGLGCFYCGYFVRAAVNNSEIKEVLGLDQTQEVITCLVIGYPDVRYLRTAPRKKAKISWK</sequence>
<proteinExistence type="inferred from homology"/>
<dbReference type="EMBL" id="JANPWE010000001">
    <property type="protein sequence ID" value="MCR6544384.1"/>
    <property type="molecule type" value="Genomic_DNA"/>
</dbReference>
<dbReference type="SUPFAM" id="SSF54862">
    <property type="entry name" value="4Fe-4S ferredoxins"/>
    <property type="match status" value="1"/>
</dbReference>
<dbReference type="PANTHER" id="PTHR43673">
    <property type="entry name" value="NAD(P)H NITROREDUCTASE YDGI-RELATED"/>
    <property type="match status" value="1"/>
</dbReference>
<dbReference type="InterPro" id="IPR017900">
    <property type="entry name" value="4Fe4S_Fe_S_CS"/>
</dbReference>
<evidence type="ECO:0000256" key="5">
    <source>
        <dbReference type="ARBA" id="ARBA00023014"/>
    </source>
</evidence>
<reference evidence="7 8" key="1">
    <citation type="submission" date="2022-08" db="EMBL/GenBank/DDBJ databases">
        <title>Proteogenomics of the novel Dehalobacterium formicoaceticum strain EZ94 highlights a key role of methyltransferases during anaerobic dichloromethane degradation.</title>
        <authorList>
            <person name="Wasmund K."/>
        </authorList>
    </citation>
    <scope>NUCLEOTIDE SEQUENCE [LARGE SCALE GENOMIC DNA]</scope>
    <source>
        <strain evidence="7 8">EZ94</strain>
    </source>
</reference>
<keyword evidence="3" id="KW-0560">Oxidoreductase</keyword>
<keyword evidence="5" id="KW-0411">Iron-sulfur</keyword>
<dbReference type="SUPFAM" id="SSF55469">
    <property type="entry name" value="FMN-dependent nitroreductase-like"/>
    <property type="match status" value="1"/>
</dbReference>
<evidence type="ECO:0000256" key="3">
    <source>
        <dbReference type="ARBA" id="ARBA00023002"/>
    </source>
</evidence>
<protein>
    <submittedName>
        <fullName evidence="7">Nitroreductase family protein</fullName>
    </submittedName>
</protein>
<gene>
    <name evidence="7" type="ORF">NVS47_02460</name>
</gene>
<dbReference type="RefSeq" id="WP_257912024.1">
    <property type="nucleotide sequence ID" value="NZ_JANPWE010000001.1"/>
</dbReference>
<accession>A0ABT1Y0J4</accession>
<dbReference type="CDD" id="cd02143">
    <property type="entry name" value="nitroreductase_FeS-like"/>
    <property type="match status" value="1"/>
</dbReference>
<evidence type="ECO:0000256" key="1">
    <source>
        <dbReference type="ARBA" id="ARBA00007118"/>
    </source>
</evidence>